<accession>A0A9P6CRP0</accession>
<dbReference type="Proteomes" id="UP000807469">
    <property type="component" value="Unassembled WGS sequence"/>
</dbReference>
<feature type="signal peptide" evidence="1">
    <location>
        <begin position="1"/>
        <end position="26"/>
    </location>
</feature>
<protein>
    <submittedName>
        <fullName evidence="2">Uncharacterized protein</fullName>
    </submittedName>
</protein>
<reference evidence="2" key="1">
    <citation type="submission" date="2020-11" db="EMBL/GenBank/DDBJ databases">
        <authorList>
            <consortium name="DOE Joint Genome Institute"/>
            <person name="Ahrendt S."/>
            <person name="Riley R."/>
            <person name="Andreopoulos W."/>
            <person name="Labutti K."/>
            <person name="Pangilinan J."/>
            <person name="Ruiz-Duenas F.J."/>
            <person name="Barrasa J.M."/>
            <person name="Sanchez-Garcia M."/>
            <person name="Camarero S."/>
            <person name="Miyauchi S."/>
            <person name="Serrano A."/>
            <person name="Linde D."/>
            <person name="Babiker R."/>
            <person name="Drula E."/>
            <person name="Ayuso-Fernandez I."/>
            <person name="Pacheco R."/>
            <person name="Padilla G."/>
            <person name="Ferreira P."/>
            <person name="Barriuso J."/>
            <person name="Kellner H."/>
            <person name="Castanera R."/>
            <person name="Alfaro M."/>
            <person name="Ramirez L."/>
            <person name="Pisabarro A.G."/>
            <person name="Kuo A."/>
            <person name="Tritt A."/>
            <person name="Lipzen A."/>
            <person name="He G."/>
            <person name="Yan M."/>
            <person name="Ng V."/>
            <person name="Cullen D."/>
            <person name="Martin F."/>
            <person name="Rosso M.-N."/>
            <person name="Henrissat B."/>
            <person name="Hibbett D."/>
            <person name="Martinez A.T."/>
            <person name="Grigoriev I.V."/>
        </authorList>
    </citation>
    <scope>NUCLEOTIDE SEQUENCE</scope>
    <source>
        <strain evidence="2">CIRM-BRFM 674</strain>
    </source>
</reference>
<dbReference type="OrthoDB" id="4584900at2759"/>
<keyword evidence="3" id="KW-1185">Reference proteome</keyword>
<dbReference type="AlphaFoldDB" id="A0A9P6CRP0"/>
<comment type="caution">
    <text evidence="2">The sequence shown here is derived from an EMBL/GenBank/DDBJ whole genome shotgun (WGS) entry which is preliminary data.</text>
</comment>
<evidence type="ECO:0000313" key="3">
    <source>
        <dbReference type="Proteomes" id="UP000807469"/>
    </source>
</evidence>
<keyword evidence="1" id="KW-0732">Signal</keyword>
<sequence length="233" mass="25728">MLGIARTMKRFFAILFILSTIALTLAMPRARKTKSLSLDESKLLTNSARFQAGLGPLKPRLMHNPTRVRGAHSVRTSPSPSSQPPATVTRMIEARSTDNMSLGFISSKCNEKEAFVLTQNDEDRLSVTYTASSSLSFSLAIRDKQSFLGFSGETLAPPSASPRSYLVEIKRTASSLRPSGGGLSQYKSELSTWTYDRHSHQLTAQSTNVDEVYPRGPSEHILVLQDRENHRIG</sequence>
<gene>
    <name evidence="2" type="ORF">BDN70DRAFT_582804</name>
</gene>
<proteinExistence type="predicted"/>
<organism evidence="2 3">
    <name type="scientific">Pholiota conissans</name>
    <dbReference type="NCBI Taxonomy" id="109636"/>
    <lineage>
        <taxon>Eukaryota</taxon>
        <taxon>Fungi</taxon>
        <taxon>Dikarya</taxon>
        <taxon>Basidiomycota</taxon>
        <taxon>Agaricomycotina</taxon>
        <taxon>Agaricomycetes</taxon>
        <taxon>Agaricomycetidae</taxon>
        <taxon>Agaricales</taxon>
        <taxon>Agaricineae</taxon>
        <taxon>Strophariaceae</taxon>
        <taxon>Pholiota</taxon>
    </lineage>
</organism>
<evidence type="ECO:0000256" key="1">
    <source>
        <dbReference type="SAM" id="SignalP"/>
    </source>
</evidence>
<dbReference type="EMBL" id="MU155710">
    <property type="protein sequence ID" value="KAF9471325.1"/>
    <property type="molecule type" value="Genomic_DNA"/>
</dbReference>
<evidence type="ECO:0000313" key="2">
    <source>
        <dbReference type="EMBL" id="KAF9471325.1"/>
    </source>
</evidence>
<name>A0A9P6CRP0_9AGAR</name>
<feature type="chain" id="PRO_5040236524" evidence="1">
    <location>
        <begin position="27"/>
        <end position="233"/>
    </location>
</feature>